<organism evidence="1">
    <name type="scientific">Culex quinquefasciatus</name>
    <name type="common">Southern house mosquito</name>
    <name type="synonym">Culex pungens</name>
    <dbReference type="NCBI Taxonomy" id="7176"/>
    <lineage>
        <taxon>Eukaryota</taxon>
        <taxon>Metazoa</taxon>
        <taxon>Ecdysozoa</taxon>
        <taxon>Arthropoda</taxon>
        <taxon>Hexapoda</taxon>
        <taxon>Insecta</taxon>
        <taxon>Pterygota</taxon>
        <taxon>Neoptera</taxon>
        <taxon>Endopterygota</taxon>
        <taxon>Diptera</taxon>
        <taxon>Nematocera</taxon>
        <taxon>Culicoidea</taxon>
        <taxon>Culicidae</taxon>
        <taxon>Culicinae</taxon>
        <taxon>Culicini</taxon>
        <taxon>Culex</taxon>
        <taxon>Culex</taxon>
    </lineage>
</organism>
<reference evidence="1" key="1">
    <citation type="journal article" date="1991" name="Gene">
        <title>Sequence of a truncated LINE-like retroposon dispersed in the genome of Culex mosquitoes.</title>
        <authorList>
            <person name="Mouches C."/>
            <person name="Agarwal M."/>
            <person name="Campbell K."/>
            <person name="Lemieux L."/>
            <person name="Abadon M."/>
        </authorList>
    </citation>
    <scope>NUCLEOTIDE SEQUENCE</scope>
</reference>
<dbReference type="PIR" id="JQ1283">
    <property type="entry name" value="JQ1283"/>
</dbReference>
<proteinExistence type="predicted"/>
<dbReference type="AlphaFoldDB" id="Q7M475"/>
<accession>Q7M475</accession>
<evidence type="ECO:0000313" key="1">
    <source>
        <dbReference type="PIR" id="JQ1283"/>
    </source>
</evidence>
<sequence length="116" mass="13877">MIQASPPRFRSLWHHKKIDKKAWIFSILLKEWKITPNVLSKTQLIIFPHKPRADFLKPKSHHIIKMNEVNLKWEDQVKYLGLGFDKNLTYKDHIESIQVKCNKYIKCFVSTINSEF</sequence>
<name>Q7M475_CULQU</name>
<protein>
    <submittedName>
        <fullName evidence="1">Hypothetical 13.9K protein</fullName>
    </submittedName>
</protein>